<feature type="signal peptide" evidence="1">
    <location>
        <begin position="1"/>
        <end position="28"/>
    </location>
</feature>
<gene>
    <name evidence="2" type="ORF">SAMN05421783_11368</name>
</gene>
<dbReference type="OrthoDB" id="5368544at2"/>
<dbReference type="Gene3D" id="3.40.190.10">
    <property type="entry name" value="Periplasmic binding protein-like II"/>
    <property type="match status" value="1"/>
</dbReference>
<evidence type="ECO:0000313" key="3">
    <source>
        <dbReference type="Proteomes" id="UP000198816"/>
    </source>
</evidence>
<protein>
    <recommendedName>
        <fullName evidence="4">PBP superfamily domain-containing protein</fullName>
    </recommendedName>
</protein>
<dbReference type="Proteomes" id="UP000198816">
    <property type="component" value="Unassembled WGS sequence"/>
</dbReference>
<organism evidence="2 3">
    <name type="scientific">Thiocapsa roseopersicina</name>
    <dbReference type="NCBI Taxonomy" id="1058"/>
    <lineage>
        <taxon>Bacteria</taxon>
        <taxon>Pseudomonadati</taxon>
        <taxon>Pseudomonadota</taxon>
        <taxon>Gammaproteobacteria</taxon>
        <taxon>Chromatiales</taxon>
        <taxon>Chromatiaceae</taxon>
        <taxon>Thiocapsa</taxon>
    </lineage>
</organism>
<evidence type="ECO:0000256" key="1">
    <source>
        <dbReference type="SAM" id="SignalP"/>
    </source>
</evidence>
<evidence type="ECO:0000313" key="2">
    <source>
        <dbReference type="EMBL" id="SDX05901.1"/>
    </source>
</evidence>
<name>A0A1H2YLM5_THIRO</name>
<dbReference type="EMBL" id="FNNZ01000013">
    <property type="protein sequence ID" value="SDX05901.1"/>
    <property type="molecule type" value="Genomic_DNA"/>
</dbReference>
<accession>A0A1H2YLM5</accession>
<keyword evidence="3" id="KW-1185">Reference proteome</keyword>
<sequence>MISRRSVRNILKSSVGAALCCLSLHASPQDLIAHRDSDVETLTRNEARLFFTMRLKNWPNGTLVKVFVLPDNNALHNRFSNEVLGLYPYQLRRVWDRQIFSGTGQAPTTVSSEQEMLDRIATTPGAIGYADGPIDNSSIRLLEVR</sequence>
<proteinExistence type="predicted"/>
<keyword evidence="1" id="KW-0732">Signal</keyword>
<evidence type="ECO:0008006" key="4">
    <source>
        <dbReference type="Google" id="ProtNLM"/>
    </source>
</evidence>
<dbReference type="STRING" id="1058.SAMN05421783_11368"/>
<dbReference type="AlphaFoldDB" id="A0A1H2YLM5"/>
<reference evidence="3" key="1">
    <citation type="submission" date="2016-10" db="EMBL/GenBank/DDBJ databases">
        <authorList>
            <person name="Varghese N."/>
            <person name="Submissions S."/>
        </authorList>
    </citation>
    <scope>NUCLEOTIDE SEQUENCE [LARGE SCALE GENOMIC DNA]</scope>
    <source>
        <strain evidence="3">DSM 217</strain>
    </source>
</reference>
<feature type="chain" id="PRO_5011742273" description="PBP superfamily domain-containing protein" evidence="1">
    <location>
        <begin position="29"/>
        <end position="145"/>
    </location>
</feature>
<dbReference type="SUPFAM" id="SSF53850">
    <property type="entry name" value="Periplasmic binding protein-like II"/>
    <property type="match status" value="1"/>
</dbReference>